<dbReference type="SUPFAM" id="SSF75169">
    <property type="entry name" value="DsrEFH-like"/>
    <property type="match status" value="1"/>
</dbReference>
<dbReference type="GO" id="GO:0002143">
    <property type="term" value="P:tRNA wobble position uridine thiolation"/>
    <property type="evidence" value="ECO:0007669"/>
    <property type="project" value="InterPro"/>
</dbReference>
<protein>
    <submittedName>
        <fullName evidence="1">Sulfur relay protein TusB/DsrH</fullName>
    </submittedName>
</protein>
<proteinExistence type="predicted"/>
<accession>A0A1I1SJH5</accession>
<dbReference type="OrthoDB" id="6293426at2"/>
<organism evidence="1 2">
    <name type="scientific">Pseudoalteromonas denitrificans DSM 6059</name>
    <dbReference type="NCBI Taxonomy" id="1123010"/>
    <lineage>
        <taxon>Bacteria</taxon>
        <taxon>Pseudomonadati</taxon>
        <taxon>Pseudomonadota</taxon>
        <taxon>Gammaproteobacteria</taxon>
        <taxon>Alteromonadales</taxon>
        <taxon>Pseudoalteromonadaceae</taxon>
        <taxon>Pseudoalteromonas</taxon>
    </lineage>
</organism>
<dbReference type="InterPro" id="IPR027396">
    <property type="entry name" value="DsrEFH-like"/>
</dbReference>
<dbReference type="RefSeq" id="WP_091990296.1">
    <property type="nucleotide sequence ID" value="NZ_FOLO01000060.1"/>
</dbReference>
<evidence type="ECO:0000313" key="1">
    <source>
        <dbReference type="EMBL" id="SFD46624.1"/>
    </source>
</evidence>
<dbReference type="Gene3D" id="3.40.1260.10">
    <property type="entry name" value="DsrEFH-like"/>
    <property type="match status" value="1"/>
</dbReference>
<dbReference type="Proteomes" id="UP000198862">
    <property type="component" value="Unassembled WGS sequence"/>
</dbReference>
<dbReference type="InterPro" id="IPR007215">
    <property type="entry name" value="Sulphur_relay_TusB/DsrH"/>
</dbReference>
<gene>
    <name evidence="1" type="ORF">SAMN02745724_04599</name>
</gene>
<name>A0A1I1SJH5_9GAMM</name>
<dbReference type="EMBL" id="FOLO01000060">
    <property type="protein sequence ID" value="SFD46624.1"/>
    <property type="molecule type" value="Genomic_DNA"/>
</dbReference>
<sequence>MTNLNDSNSTLHILSKPINKAEYQSLIESLNTHDCVLFTRDACYSLLAPYIDITNVSALDIDCEARGIINDKLATISYSQWVELTLFHKNILSW</sequence>
<dbReference type="STRING" id="1123010.SAMN02745724_04599"/>
<keyword evidence="2" id="KW-1185">Reference proteome</keyword>
<dbReference type="AlphaFoldDB" id="A0A1I1SJH5"/>
<evidence type="ECO:0000313" key="2">
    <source>
        <dbReference type="Proteomes" id="UP000198862"/>
    </source>
</evidence>
<dbReference type="Pfam" id="PF04077">
    <property type="entry name" value="DsrH"/>
    <property type="match status" value="1"/>
</dbReference>
<dbReference type="GO" id="GO:0005737">
    <property type="term" value="C:cytoplasm"/>
    <property type="evidence" value="ECO:0007669"/>
    <property type="project" value="InterPro"/>
</dbReference>
<reference evidence="1 2" key="1">
    <citation type="submission" date="2016-10" db="EMBL/GenBank/DDBJ databases">
        <authorList>
            <person name="de Groot N.N."/>
        </authorList>
    </citation>
    <scope>NUCLEOTIDE SEQUENCE [LARGE SCALE GENOMIC DNA]</scope>
    <source>
        <strain evidence="1 2">DSM 6059</strain>
    </source>
</reference>